<dbReference type="PROSITE" id="PS51410">
    <property type="entry name" value="BH4_AAA_HYDROXYL_2"/>
    <property type="match status" value="1"/>
</dbReference>
<evidence type="ECO:0000256" key="3">
    <source>
        <dbReference type="ARBA" id="ARBA00022723"/>
    </source>
</evidence>
<dbReference type="PIRSF" id="PIRSF000336">
    <property type="entry name" value="TH"/>
    <property type="match status" value="1"/>
</dbReference>
<feature type="region of interest" description="Disordered" evidence="9">
    <location>
        <begin position="43"/>
        <end position="73"/>
    </location>
</feature>
<dbReference type="Pfam" id="PF00351">
    <property type="entry name" value="Biopterin_H"/>
    <property type="match status" value="1"/>
</dbReference>
<comment type="cofactor">
    <cofactor evidence="1 8">
        <name>Fe(2+)</name>
        <dbReference type="ChEBI" id="CHEBI:29033"/>
    </cofactor>
</comment>
<name>A0A1W0WW39_HYPEX</name>
<evidence type="ECO:0000256" key="6">
    <source>
        <dbReference type="ARBA" id="ARBA00023033"/>
    </source>
</evidence>
<dbReference type="FunFam" id="1.10.800.10:FF:000004">
    <property type="entry name" value="Tyrosine 3-monooxygenase"/>
    <property type="match status" value="1"/>
</dbReference>
<feature type="binding site" evidence="7">
    <location>
        <position position="358"/>
    </location>
    <ligand>
        <name>Fe cation</name>
        <dbReference type="ChEBI" id="CHEBI:24875"/>
    </ligand>
</feature>
<dbReference type="AlphaFoldDB" id="A0A1W0WW39"/>
<reference evidence="12" key="1">
    <citation type="submission" date="2017-01" db="EMBL/GenBank/DDBJ databases">
        <title>Comparative genomics of anhydrobiosis in the tardigrade Hypsibius dujardini.</title>
        <authorList>
            <person name="Yoshida Y."/>
            <person name="Koutsovoulos G."/>
            <person name="Laetsch D."/>
            <person name="Stevens L."/>
            <person name="Kumar S."/>
            <person name="Horikawa D."/>
            <person name="Ishino K."/>
            <person name="Komine S."/>
            <person name="Tomita M."/>
            <person name="Blaxter M."/>
            <person name="Arakawa K."/>
        </authorList>
    </citation>
    <scope>NUCLEOTIDE SEQUENCE [LARGE SCALE GENOMIC DNA]</scope>
    <source>
        <strain evidence="12">Z151</strain>
    </source>
</reference>
<dbReference type="PRINTS" id="PR00372">
    <property type="entry name" value="FYWHYDRXLASE"/>
</dbReference>
<dbReference type="GO" id="GO:0043204">
    <property type="term" value="C:perikaryon"/>
    <property type="evidence" value="ECO:0007669"/>
    <property type="project" value="TreeGrafter"/>
</dbReference>
<evidence type="ECO:0000256" key="8">
    <source>
        <dbReference type="PIRSR" id="PIRSR601273-2"/>
    </source>
</evidence>
<dbReference type="SUPFAM" id="SSF56534">
    <property type="entry name" value="Aromatic aminoacid monoxygenases, catalytic and oligomerization domains"/>
    <property type="match status" value="1"/>
</dbReference>
<dbReference type="InterPro" id="IPR036951">
    <property type="entry name" value="ArAA_hydroxylase_sf"/>
</dbReference>
<dbReference type="InterPro" id="IPR019773">
    <property type="entry name" value="Tyrosine_3-monooxygenase-like"/>
</dbReference>
<dbReference type="GO" id="GO:0005737">
    <property type="term" value="C:cytoplasm"/>
    <property type="evidence" value="ECO:0007669"/>
    <property type="project" value="TreeGrafter"/>
</dbReference>
<evidence type="ECO:0000259" key="10">
    <source>
        <dbReference type="PROSITE" id="PS51410"/>
    </source>
</evidence>
<dbReference type="EMBL" id="MTYJ01000040">
    <property type="protein sequence ID" value="OQV19406.1"/>
    <property type="molecule type" value="Genomic_DNA"/>
</dbReference>
<dbReference type="InterPro" id="IPR001273">
    <property type="entry name" value="ArAA_hydroxylase"/>
</dbReference>
<keyword evidence="6" id="KW-0503">Monooxygenase</keyword>
<keyword evidence="5 7" id="KW-0408">Iron</keyword>
<dbReference type="GO" id="GO:0030424">
    <property type="term" value="C:axon"/>
    <property type="evidence" value="ECO:0007669"/>
    <property type="project" value="TreeGrafter"/>
</dbReference>
<dbReference type="InterPro" id="IPR018301">
    <property type="entry name" value="ArAA_hydroxylase_Fe/CU_BS"/>
</dbReference>
<dbReference type="PANTHER" id="PTHR11473">
    <property type="entry name" value="AROMATIC AMINO ACID HYDROXYLASE"/>
    <property type="match status" value="1"/>
</dbReference>
<evidence type="ECO:0000256" key="5">
    <source>
        <dbReference type="ARBA" id="ARBA00023004"/>
    </source>
</evidence>
<protein>
    <submittedName>
        <fullName evidence="11">Tyrosine 3-monooxygenase</fullName>
    </submittedName>
</protein>
<keyword evidence="12" id="KW-1185">Reference proteome</keyword>
<feature type="domain" description="Biopterin-dependent aromatic amino acid hydroxylase family profile" evidence="10">
    <location>
        <begin position="179"/>
        <end position="525"/>
    </location>
</feature>
<dbReference type="GO" id="GO:0046189">
    <property type="term" value="P:phenol-containing compound biosynthetic process"/>
    <property type="evidence" value="ECO:0007669"/>
    <property type="project" value="UniProtKB-ARBA"/>
</dbReference>
<proteinExistence type="inferred from homology"/>
<keyword evidence="3 7" id="KW-0479">Metal-binding</keyword>
<evidence type="ECO:0000313" key="12">
    <source>
        <dbReference type="Proteomes" id="UP000192578"/>
    </source>
</evidence>
<dbReference type="PROSITE" id="PS00367">
    <property type="entry name" value="BH4_AAA_HYDROXYL_1"/>
    <property type="match status" value="1"/>
</dbReference>
<evidence type="ECO:0000256" key="2">
    <source>
        <dbReference type="ARBA" id="ARBA00009712"/>
    </source>
</evidence>
<evidence type="ECO:0000256" key="4">
    <source>
        <dbReference type="ARBA" id="ARBA00023002"/>
    </source>
</evidence>
<comment type="caution">
    <text evidence="11">The sequence shown here is derived from an EMBL/GenBank/DDBJ whole genome shotgun (WGS) entry which is preliminary data.</text>
</comment>
<dbReference type="InterPro" id="IPR019774">
    <property type="entry name" value="Aromatic-AA_hydroxylase_C"/>
</dbReference>
<dbReference type="Gene3D" id="1.10.800.10">
    <property type="entry name" value="Aromatic amino acid hydroxylase"/>
    <property type="match status" value="1"/>
</dbReference>
<dbReference type="GO" id="GO:0005506">
    <property type="term" value="F:iron ion binding"/>
    <property type="evidence" value="ECO:0007669"/>
    <property type="project" value="InterPro"/>
</dbReference>
<sequence>MATDTKNSKPLRMVVKKSYSVENGYAAKNRSLIDDAKFESQVNQENQDRIIQQHHRRNSLRRPGSAGGASDLEPLDEAEDKDLILATEWCNEHLDPGEKDTVILSSTFMISLRTGLEVLPNILRILQRHDIRMVHIESRAGKKKGRQFDVLINVQCNLTSLLAGAKELKHFDSDAVAELIILSEQQISINDPWFPRKIADLDNCNHLMTMFEPDLDHDHPGWSDAAYRARRKKIADVAFTYHFGDTIPYVEYAPEETETWGLIYRQLRELLPSCACQAHQDVFALLEREGIYSDKFIPQLEDVSRFMKSRSGFILRPAAGLLTARDFLASLAFRVFQCTQYIRHASKPQHSPEPDCVHELLGHVPLLADPAFAQLSQEIGLASIGASDDDITKLATLYWFTVEFGLCKENDMIKAYGAGLLSSFGELQHALSDVPERRKFDPYVTAIQPYQDQTYQDVYFVADSFDDAKQKFRMYTASMKRPYAIHYDPYSQSIEVLDTSEKLLLRFQDVKTDVDHMYSAMNILSNMNAKTTAA</sequence>
<dbReference type="PANTHER" id="PTHR11473:SF15">
    <property type="entry name" value="TYROSINE 3-MONOOXYGENASE"/>
    <property type="match status" value="1"/>
</dbReference>
<accession>A0A1W0WW39</accession>
<dbReference type="OrthoDB" id="983542at2759"/>
<evidence type="ECO:0000256" key="7">
    <source>
        <dbReference type="PIRSR" id="PIRSR000336-1"/>
    </source>
</evidence>
<evidence type="ECO:0000256" key="9">
    <source>
        <dbReference type="SAM" id="MobiDB-lite"/>
    </source>
</evidence>
<dbReference type="InterPro" id="IPR036329">
    <property type="entry name" value="Aro-AA_hydroxylase_C_sf"/>
</dbReference>
<dbReference type="InterPro" id="IPR045865">
    <property type="entry name" value="ACT-like_dom_sf"/>
</dbReference>
<dbReference type="SUPFAM" id="SSF55021">
    <property type="entry name" value="ACT-like"/>
    <property type="match status" value="1"/>
</dbReference>
<dbReference type="GO" id="GO:0006576">
    <property type="term" value="P:biogenic amine metabolic process"/>
    <property type="evidence" value="ECO:0007669"/>
    <property type="project" value="UniProtKB-ARBA"/>
</dbReference>
<evidence type="ECO:0000256" key="1">
    <source>
        <dbReference type="ARBA" id="ARBA00001954"/>
    </source>
</evidence>
<dbReference type="GO" id="GO:0009072">
    <property type="term" value="P:aromatic amino acid metabolic process"/>
    <property type="evidence" value="ECO:0007669"/>
    <property type="project" value="InterPro"/>
</dbReference>
<feature type="binding site" evidence="7">
    <location>
        <position position="363"/>
    </location>
    <ligand>
        <name>Fe cation</name>
        <dbReference type="ChEBI" id="CHEBI:24875"/>
    </ligand>
</feature>
<feature type="binding site" evidence="7">
    <location>
        <position position="403"/>
    </location>
    <ligand>
        <name>Fe cation</name>
        <dbReference type="ChEBI" id="CHEBI:24875"/>
    </ligand>
</feature>
<gene>
    <name evidence="11" type="ORF">BV898_06636</name>
</gene>
<dbReference type="GO" id="GO:0004511">
    <property type="term" value="F:tyrosine 3-monooxygenase activity"/>
    <property type="evidence" value="ECO:0007669"/>
    <property type="project" value="TreeGrafter"/>
</dbReference>
<organism evidence="11 12">
    <name type="scientific">Hypsibius exemplaris</name>
    <name type="common">Freshwater tardigrade</name>
    <dbReference type="NCBI Taxonomy" id="2072580"/>
    <lineage>
        <taxon>Eukaryota</taxon>
        <taxon>Metazoa</taxon>
        <taxon>Ecdysozoa</taxon>
        <taxon>Tardigrada</taxon>
        <taxon>Eutardigrada</taxon>
        <taxon>Parachela</taxon>
        <taxon>Hypsibioidea</taxon>
        <taxon>Hypsibiidae</taxon>
        <taxon>Hypsibius</taxon>
    </lineage>
</organism>
<dbReference type="Proteomes" id="UP000192578">
    <property type="component" value="Unassembled WGS sequence"/>
</dbReference>
<comment type="similarity">
    <text evidence="2">Belongs to the biopterin-dependent aromatic amino acid hydroxylase family.</text>
</comment>
<evidence type="ECO:0000313" key="11">
    <source>
        <dbReference type="EMBL" id="OQV19406.1"/>
    </source>
</evidence>
<keyword evidence="4" id="KW-0560">Oxidoreductase</keyword>